<dbReference type="OrthoDB" id="542931at2759"/>
<keyword evidence="4 10" id="KW-0812">Transmembrane</keyword>
<evidence type="ECO:0000256" key="1">
    <source>
        <dbReference type="ARBA" id="ARBA00004653"/>
    </source>
</evidence>
<reference evidence="11" key="1">
    <citation type="submission" date="2021-01" db="EMBL/GenBank/DDBJ databases">
        <title>Metabolic potential, ecology and presence of endohyphal bacteria is reflected in genomic diversity of Mucoromycotina.</title>
        <authorList>
            <person name="Muszewska A."/>
            <person name="Okrasinska A."/>
            <person name="Steczkiewicz K."/>
            <person name="Drgas O."/>
            <person name="Orlowska M."/>
            <person name="Perlinska-Lenart U."/>
            <person name="Aleksandrzak-Piekarczyk T."/>
            <person name="Szatraj K."/>
            <person name="Zielenkiewicz U."/>
            <person name="Pilsyk S."/>
            <person name="Malc E."/>
            <person name="Mieczkowski P."/>
            <person name="Kruszewska J.S."/>
            <person name="Biernat P."/>
            <person name="Pawlowska J."/>
        </authorList>
    </citation>
    <scope>NUCLEOTIDE SEQUENCE</scope>
    <source>
        <strain evidence="11">WA0000018081</strain>
    </source>
</reference>
<evidence type="ECO:0000256" key="4">
    <source>
        <dbReference type="ARBA" id="ARBA00022692"/>
    </source>
</evidence>
<comment type="subcellular location">
    <subcellularLocation>
        <location evidence="1">Golgi apparatus membrane</location>
        <topology evidence="1">Multi-pass membrane protein</topology>
    </subcellularLocation>
</comment>
<comment type="caution">
    <text evidence="11">The sequence shown here is derived from an EMBL/GenBank/DDBJ whole genome shotgun (WGS) entry which is preliminary data.</text>
</comment>
<evidence type="ECO:0000256" key="7">
    <source>
        <dbReference type="ARBA" id="ARBA00023034"/>
    </source>
</evidence>
<evidence type="ECO:0000313" key="11">
    <source>
        <dbReference type="EMBL" id="KAG2232918.1"/>
    </source>
</evidence>
<dbReference type="PANTHER" id="PTHR12952">
    <property type="entry name" value="SYS1"/>
    <property type="match status" value="1"/>
</dbReference>
<dbReference type="Pfam" id="PF09801">
    <property type="entry name" value="SYS1"/>
    <property type="match status" value="1"/>
</dbReference>
<dbReference type="GO" id="GO:0006895">
    <property type="term" value="P:Golgi to endosome transport"/>
    <property type="evidence" value="ECO:0007669"/>
    <property type="project" value="TreeGrafter"/>
</dbReference>
<dbReference type="AlphaFoldDB" id="A0A8H7SRM8"/>
<evidence type="ECO:0000256" key="9">
    <source>
        <dbReference type="SAM" id="MobiDB-lite"/>
    </source>
</evidence>
<feature type="region of interest" description="Disordered" evidence="9">
    <location>
        <begin position="159"/>
        <end position="196"/>
    </location>
</feature>
<organism evidence="11 12">
    <name type="scientific">Thamnidium elegans</name>
    <dbReference type="NCBI Taxonomy" id="101142"/>
    <lineage>
        <taxon>Eukaryota</taxon>
        <taxon>Fungi</taxon>
        <taxon>Fungi incertae sedis</taxon>
        <taxon>Mucoromycota</taxon>
        <taxon>Mucoromycotina</taxon>
        <taxon>Mucoromycetes</taxon>
        <taxon>Mucorales</taxon>
        <taxon>Mucorineae</taxon>
        <taxon>Mucoraceae</taxon>
        <taxon>Thamnidium</taxon>
    </lineage>
</organism>
<feature type="compositionally biased region" description="Basic and acidic residues" evidence="9">
    <location>
        <begin position="224"/>
        <end position="235"/>
    </location>
</feature>
<feature type="transmembrane region" description="Helical" evidence="10">
    <location>
        <begin position="62"/>
        <end position="84"/>
    </location>
</feature>
<feature type="transmembrane region" description="Helical" evidence="10">
    <location>
        <begin position="91"/>
        <end position="109"/>
    </location>
</feature>
<keyword evidence="12" id="KW-1185">Reference proteome</keyword>
<feature type="region of interest" description="Disordered" evidence="9">
    <location>
        <begin position="210"/>
        <end position="241"/>
    </location>
</feature>
<sequence>MASSFRASKWDPILIIAQITSLQSLCYVLYSIILYIALTLTGTDASLDLIFNDKEIRTDTGFGWSLIIVWVVNACLCIPILMMIVQRAKQILDYVLTFHFFHLICVWKISHHFPTGTSWWVLQVVNIVIMTFGGEWACMHREMKPIMIKSGVKNKNKDVNLASSSSSNTVPEDEEGLLNKKSKRKASDAAPKEVEDDQGALLAAVGKAKKALMSTSGRSKRTTRKYDIIPMKDMDQDINNN</sequence>
<evidence type="ECO:0000256" key="6">
    <source>
        <dbReference type="ARBA" id="ARBA00022989"/>
    </source>
</evidence>
<evidence type="ECO:0000313" key="12">
    <source>
        <dbReference type="Proteomes" id="UP000613177"/>
    </source>
</evidence>
<evidence type="ECO:0000256" key="3">
    <source>
        <dbReference type="ARBA" id="ARBA00022448"/>
    </source>
</evidence>
<feature type="transmembrane region" description="Helical" evidence="10">
    <location>
        <begin position="121"/>
        <end position="139"/>
    </location>
</feature>
<accession>A0A8H7SRM8</accession>
<name>A0A8H7SRM8_9FUNG</name>
<gene>
    <name evidence="11" type="ORF">INT48_006172</name>
</gene>
<comment type="similarity">
    <text evidence="2">Belongs to the SYS1 family.</text>
</comment>
<keyword evidence="7" id="KW-0333">Golgi apparatus</keyword>
<feature type="compositionally biased region" description="Polar residues" evidence="9">
    <location>
        <begin position="161"/>
        <end position="170"/>
    </location>
</feature>
<dbReference type="GO" id="GO:0043001">
    <property type="term" value="P:Golgi to plasma membrane protein transport"/>
    <property type="evidence" value="ECO:0007669"/>
    <property type="project" value="TreeGrafter"/>
</dbReference>
<evidence type="ECO:0000256" key="8">
    <source>
        <dbReference type="ARBA" id="ARBA00023136"/>
    </source>
</evidence>
<dbReference type="PANTHER" id="PTHR12952:SF0">
    <property type="entry name" value="PROTEIN SYS1 HOMOLOG"/>
    <property type="match status" value="1"/>
</dbReference>
<keyword evidence="3" id="KW-0813">Transport</keyword>
<evidence type="ECO:0008006" key="13">
    <source>
        <dbReference type="Google" id="ProtNLM"/>
    </source>
</evidence>
<dbReference type="Proteomes" id="UP000613177">
    <property type="component" value="Unassembled WGS sequence"/>
</dbReference>
<dbReference type="GO" id="GO:0034067">
    <property type="term" value="P:protein localization to Golgi apparatus"/>
    <property type="evidence" value="ECO:0007669"/>
    <property type="project" value="TreeGrafter"/>
</dbReference>
<dbReference type="GO" id="GO:0005829">
    <property type="term" value="C:cytosol"/>
    <property type="evidence" value="ECO:0007669"/>
    <property type="project" value="GOC"/>
</dbReference>
<dbReference type="GO" id="GO:0000139">
    <property type="term" value="C:Golgi membrane"/>
    <property type="evidence" value="ECO:0007669"/>
    <property type="project" value="UniProtKB-SubCell"/>
</dbReference>
<evidence type="ECO:0000256" key="5">
    <source>
        <dbReference type="ARBA" id="ARBA00022927"/>
    </source>
</evidence>
<feature type="transmembrane region" description="Helical" evidence="10">
    <location>
        <begin position="12"/>
        <end position="38"/>
    </location>
</feature>
<dbReference type="EMBL" id="JAEPRE010000095">
    <property type="protein sequence ID" value="KAG2232918.1"/>
    <property type="molecule type" value="Genomic_DNA"/>
</dbReference>
<protein>
    <recommendedName>
        <fullName evidence="13">Protein SYS1 homolog</fullName>
    </recommendedName>
</protein>
<keyword evidence="6 10" id="KW-1133">Transmembrane helix</keyword>
<dbReference type="InterPro" id="IPR019185">
    <property type="entry name" value="Integral_membrane_SYS1-rel"/>
</dbReference>
<evidence type="ECO:0000256" key="2">
    <source>
        <dbReference type="ARBA" id="ARBA00008160"/>
    </source>
</evidence>
<keyword evidence="8 10" id="KW-0472">Membrane</keyword>
<evidence type="ECO:0000256" key="10">
    <source>
        <dbReference type="SAM" id="Phobius"/>
    </source>
</evidence>
<keyword evidence="5" id="KW-0653">Protein transport</keyword>
<dbReference type="GO" id="GO:0005802">
    <property type="term" value="C:trans-Golgi network"/>
    <property type="evidence" value="ECO:0007669"/>
    <property type="project" value="TreeGrafter"/>
</dbReference>
<proteinExistence type="inferred from homology"/>